<accession>A0A2I2FYY8</accession>
<name>A0A2I2FYY8_9EURO</name>
<dbReference type="OrthoDB" id="5304511at2759"/>
<evidence type="ECO:0000313" key="3">
    <source>
        <dbReference type="Proteomes" id="UP000234275"/>
    </source>
</evidence>
<reference evidence="2 3" key="1">
    <citation type="submission" date="2016-12" db="EMBL/GenBank/DDBJ databases">
        <title>The genomes of Aspergillus section Nigri reveals drivers in fungal speciation.</title>
        <authorList>
            <consortium name="DOE Joint Genome Institute"/>
            <person name="Vesth T.C."/>
            <person name="Nybo J."/>
            <person name="Theobald S."/>
            <person name="Brandl J."/>
            <person name="Frisvad J.C."/>
            <person name="Nielsen K.F."/>
            <person name="Lyhne E.K."/>
            <person name="Kogle M.E."/>
            <person name="Kuo A."/>
            <person name="Riley R."/>
            <person name="Clum A."/>
            <person name="Nolan M."/>
            <person name="Lipzen A."/>
            <person name="Salamov A."/>
            <person name="Henrissat B."/>
            <person name="Wiebenga A."/>
            <person name="De Vries R.P."/>
            <person name="Grigoriev I.V."/>
            <person name="Mortensen U.H."/>
            <person name="Andersen M.R."/>
            <person name="Baker S.E."/>
        </authorList>
    </citation>
    <scope>NUCLEOTIDE SEQUENCE [LARGE SCALE GENOMIC DNA]</scope>
    <source>
        <strain evidence="2 3">IBT 23096</strain>
    </source>
</reference>
<evidence type="ECO:0000313" key="2">
    <source>
        <dbReference type="EMBL" id="PLB45837.1"/>
    </source>
</evidence>
<dbReference type="AlphaFoldDB" id="A0A2I2FYY8"/>
<feature type="region of interest" description="Disordered" evidence="1">
    <location>
        <begin position="338"/>
        <end position="364"/>
    </location>
</feature>
<protein>
    <submittedName>
        <fullName evidence="2">Uncharacterized protein</fullName>
    </submittedName>
</protein>
<dbReference type="GeneID" id="36557562"/>
<sequence length="438" mass="49721">MAFESLPTELRIIILKSLPNEQTLEDLIHASPLYHDTYCLAKKDILHELVQRQYGLVDLEEPLAALESEGLHAEVSQHKSQITTLLDRLRCHRESPLPPSAGIRPIPESMRLLHLYQKLRYLLRAYCARAPCPPWADPEAWQQNLPLRPSASEKARILRALCRLQTYCNIFGSREWTDPSTDGALDSAASPSGKQTSSTWYRNFTIDRMWSLFFGGMATWEVEEFGSVWVFMRNEYTHLFDQITREFPRSDPRWRAMRPKSMPVDPWELYPSEDADDADDCSIYCNHLVSLGPSFLYKAAHQPSREDSWRLVISNSISSKSSFQDLVQVVTNPSLPMADAQVGDGVEAGPSSPSPCPSPSRSLSPIEPSLGWKQHWQEKGIFPRDDISIAEASSPSRSPSPVPAADDLSVRDLANFQGWEWGYAVWDYQVMHRGVEVY</sequence>
<dbReference type="RefSeq" id="XP_024701139.1">
    <property type="nucleotide sequence ID" value="XM_024849863.1"/>
</dbReference>
<proteinExistence type="predicted"/>
<comment type="caution">
    <text evidence="2">The sequence shown here is derived from an EMBL/GenBank/DDBJ whole genome shotgun (WGS) entry which is preliminary data.</text>
</comment>
<dbReference type="EMBL" id="MSFO01000007">
    <property type="protein sequence ID" value="PLB45837.1"/>
    <property type="molecule type" value="Genomic_DNA"/>
</dbReference>
<gene>
    <name evidence="2" type="ORF">P170DRAFT_439541</name>
</gene>
<dbReference type="Proteomes" id="UP000234275">
    <property type="component" value="Unassembled WGS sequence"/>
</dbReference>
<evidence type="ECO:0000256" key="1">
    <source>
        <dbReference type="SAM" id="MobiDB-lite"/>
    </source>
</evidence>
<organism evidence="2 3">
    <name type="scientific">Aspergillus steynii IBT 23096</name>
    <dbReference type="NCBI Taxonomy" id="1392250"/>
    <lineage>
        <taxon>Eukaryota</taxon>
        <taxon>Fungi</taxon>
        <taxon>Dikarya</taxon>
        <taxon>Ascomycota</taxon>
        <taxon>Pezizomycotina</taxon>
        <taxon>Eurotiomycetes</taxon>
        <taxon>Eurotiomycetidae</taxon>
        <taxon>Eurotiales</taxon>
        <taxon>Aspergillaceae</taxon>
        <taxon>Aspergillus</taxon>
        <taxon>Aspergillus subgen. Circumdati</taxon>
    </lineage>
</organism>
<keyword evidence="3" id="KW-1185">Reference proteome</keyword>
<dbReference type="VEuPathDB" id="FungiDB:P170DRAFT_439541"/>